<proteinExistence type="predicted"/>
<evidence type="ECO:0000313" key="4">
    <source>
        <dbReference type="Proteomes" id="UP000004431"/>
    </source>
</evidence>
<dbReference type="Pfam" id="PF04991">
    <property type="entry name" value="LicD"/>
    <property type="match status" value="1"/>
</dbReference>
<gene>
    <name evidence="3" type="ORF">HMPREF9248_0704</name>
</gene>
<keyword evidence="4" id="KW-1185">Reference proteome</keyword>
<dbReference type="InterPro" id="IPR052942">
    <property type="entry name" value="LPS_cholinephosphotransferase"/>
</dbReference>
<organism evidence="3 4">
    <name type="scientific">Fannyhessea vaginae PB189-T1-4</name>
    <dbReference type="NCBI Taxonomy" id="866774"/>
    <lineage>
        <taxon>Bacteria</taxon>
        <taxon>Bacillati</taxon>
        <taxon>Actinomycetota</taxon>
        <taxon>Coriobacteriia</taxon>
        <taxon>Coriobacteriales</taxon>
        <taxon>Atopobiaceae</taxon>
        <taxon>Fannyhessea</taxon>
    </lineage>
</organism>
<name>A0ABP2J0F2_9ACTN</name>
<evidence type="ECO:0000256" key="1">
    <source>
        <dbReference type="SAM" id="MobiDB-lite"/>
    </source>
</evidence>
<feature type="region of interest" description="Disordered" evidence="1">
    <location>
        <begin position="296"/>
        <end position="321"/>
    </location>
</feature>
<dbReference type="PANTHER" id="PTHR43404:SF2">
    <property type="entry name" value="LIPOPOLYSACCHARIDE CHOLINEPHOSPHOTRANSFERASE LICD"/>
    <property type="match status" value="1"/>
</dbReference>
<protein>
    <submittedName>
        <fullName evidence="3">LICD family protein</fullName>
    </submittedName>
</protein>
<dbReference type="InterPro" id="IPR007074">
    <property type="entry name" value="LicD/FKTN/FKRP_NTP_transf"/>
</dbReference>
<reference evidence="3 4" key="1">
    <citation type="submission" date="2010-08" db="EMBL/GenBank/DDBJ databases">
        <authorList>
            <person name="Durkin A.S."/>
            <person name="Madupu R."/>
            <person name="Torralba M."/>
            <person name="Gillis M."/>
            <person name="Methe B."/>
            <person name="Sutton G."/>
            <person name="Nelson K.E."/>
        </authorList>
    </citation>
    <scope>NUCLEOTIDE SEQUENCE [LARGE SCALE GENOMIC DNA]</scope>
    <source>
        <strain evidence="3 4">PB189-T1-4</strain>
    </source>
</reference>
<dbReference type="PANTHER" id="PTHR43404">
    <property type="entry name" value="LIPOPOLYSACCHARIDE CHOLINEPHOSPHOTRANSFERASE LICD"/>
    <property type="match status" value="1"/>
</dbReference>
<evidence type="ECO:0000259" key="2">
    <source>
        <dbReference type="Pfam" id="PF04991"/>
    </source>
</evidence>
<dbReference type="Proteomes" id="UP000004431">
    <property type="component" value="Unassembled WGS sequence"/>
</dbReference>
<comment type="caution">
    <text evidence="3">The sequence shown here is derived from an EMBL/GenBank/DDBJ whole genome shotgun (WGS) entry which is preliminary data.</text>
</comment>
<sequence>MAYKQYENPAELRHLQLVSTRILGEFDAICQKLNIPYFVYGGTAIGTVRHKGFIPWDDDVDIALFREDYERFMAEAPAVMSSEYELISGRNEPFFPACNANFSLRNTLCVPDEFDACPFQYPIGIGLFALDKPRTNPRAYRAQKRACWFWARLAFLRATPRPHLSLAAPYKQLARALCYIAYGVMKLCCVSPLWIHKQWEKAATSGAHENTDIYCDFMDRDPMAWACTRKEAYPAHRVPFESITVNLPKEYDTMLRRGFGDYMQLPPLDDRKNHHPSKLNFGPYTADSVVVDVAADGESTAARSDGEGAPAASSTTETTTH</sequence>
<feature type="domain" description="LicD/FKTN/FKRP nucleotidyltransferase" evidence="2">
    <location>
        <begin position="30"/>
        <end position="79"/>
    </location>
</feature>
<evidence type="ECO:0000313" key="3">
    <source>
        <dbReference type="EMBL" id="EFL43636.1"/>
    </source>
</evidence>
<accession>A0ABP2J0F2</accession>
<dbReference type="RefSeq" id="WP_006304768.1">
    <property type="nucleotide sequence ID" value="NZ_AEDQ01000033.1"/>
</dbReference>
<dbReference type="EMBL" id="AEDQ01000033">
    <property type="protein sequence ID" value="EFL43636.1"/>
    <property type="molecule type" value="Genomic_DNA"/>
</dbReference>